<dbReference type="SUPFAM" id="SSF52540">
    <property type="entry name" value="P-loop containing nucleoside triphosphate hydrolases"/>
    <property type="match status" value="1"/>
</dbReference>
<dbReference type="Gene3D" id="3.40.50.300">
    <property type="entry name" value="P-loop containing nucleotide triphosphate hydrolases"/>
    <property type="match status" value="1"/>
</dbReference>
<organism evidence="1 2">
    <name type="scientific">Enemella evansiae</name>
    <dbReference type="NCBI Taxonomy" id="2016499"/>
    <lineage>
        <taxon>Bacteria</taxon>
        <taxon>Bacillati</taxon>
        <taxon>Actinomycetota</taxon>
        <taxon>Actinomycetes</taxon>
        <taxon>Propionibacteriales</taxon>
        <taxon>Propionibacteriaceae</taxon>
        <taxon>Enemella</taxon>
    </lineage>
</organism>
<keyword evidence="2" id="KW-1185">Reference proteome</keyword>
<proteinExistence type="predicted"/>
<dbReference type="PRINTS" id="PR00988">
    <property type="entry name" value="URIDINKINASE"/>
</dbReference>
<dbReference type="GO" id="GO:0005524">
    <property type="term" value="F:ATP binding"/>
    <property type="evidence" value="ECO:0007669"/>
    <property type="project" value="UniProtKB-KW"/>
</dbReference>
<dbReference type="EMBL" id="NMVO01000016">
    <property type="protein sequence ID" value="OYO10594.1"/>
    <property type="molecule type" value="Genomic_DNA"/>
</dbReference>
<name>A0A255GCG4_9ACTN</name>
<dbReference type="RefSeq" id="WP_094406288.1">
    <property type="nucleotide sequence ID" value="NZ_NMVM01000001.1"/>
</dbReference>
<gene>
    <name evidence="1" type="ORF">CGZ94_16450</name>
</gene>
<sequence length="205" mass="22052">MPETPPRARVIVIAGPSGSGKSRLAERLGLPVLRLDDYYREGADPGLPRIAVGANAGLVDWDDPGSWDGAAALAGLVELCHTGELEAPAYDLSSSSRVGSHPVRLGGHRFLLAEGIFAAEIVEPCRRAGVLVEAYCLTQHPLVTFTRRLLRDLREARKPPLVLLRRGLALMREQRAIVAHAVAAGCRPVSGDRAYAEIRALLTRA</sequence>
<evidence type="ECO:0000313" key="1">
    <source>
        <dbReference type="EMBL" id="OYO10594.1"/>
    </source>
</evidence>
<accession>A0A255GCG4</accession>
<evidence type="ECO:0000313" key="2">
    <source>
        <dbReference type="Proteomes" id="UP000215896"/>
    </source>
</evidence>
<keyword evidence="1" id="KW-0067">ATP-binding</keyword>
<comment type="caution">
    <text evidence="1">The sequence shown here is derived from an EMBL/GenBank/DDBJ whole genome shotgun (WGS) entry which is preliminary data.</text>
</comment>
<dbReference type="Proteomes" id="UP000215896">
    <property type="component" value="Unassembled WGS sequence"/>
</dbReference>
<reference evidence="1 2" key="1">
    <citation type="submission" date="2017-07" db="EMBL/GenBank/DDBJ databases">
        <title>Draft whole genome sequences of clinical Proprionibacteriaceae strains.</title>
        <authorList>
            <person name="Bernier A.-M."/>
            <person name="Bernard K."/>
            <person name="Domingo M.-C."/>
        </authorList>
    </citation>
    <scope>NUCLEOTIDE SEQUENCE [LARGE SCALE GENOMIC DNA]</scope>
    <source>
        <strain evidence="1 2">NML 030167</strain>
    </source>
</reference>
<protein>
    <submittedName>
        <fullName evidence="1">ATP-binding protein</fullName>
    </submittedName>
</protein>
<dbReference type="InterPro" id="IPR027417">
    <property type="entry name" value="P-loop_NTPase"/>
</dbReference>
<dbReference type="OrthoDB" id="3691767at2"/>
<keyword evidence="1" id="KW-0547">Nucleotide-binding</keyword>
<dbReference type="AlphaFoldDB" id="A0A255GCG4"/>